<feature type="region of interest" description="Disordered" evidence="1">
    <location>
        <begin position="344"/>
        <end position="374"/>
    </location>
</feature>
<keyword evidence="3" id="KW-1185">Reference proteome</keyword>
<sequence length="411" mass="45645">MEAPNTIAEDGFESSPYSGYMVTLAFADPARGSRRNQAPFNPANARNLLKVHRCILLREVKPSERVDLTSTYVDLTGHSAVAGHALVHYLYHKELELPRWNDDDDDGEPPTAASLQANLEVYTLARRLELEDLQNQVRPAIEWGSCGVDMYTIMDAIKQACPSPNIVGNDPWFTQWFKLHLKEALQDPDRRSVASAAAVQHGSMYDDSGVVKLMFECMRETYAETVGSMSLDTRNHSGPLTPATEGSFGDGQEQRMWGAEDEESGTVRNAPPISDESIGDGEWEVKMEFEPDNDWRVESKPDPEPAEEVQEPRLGSQSCANCGWTLYSTMTPCQVCRHTADGEEDMQQAKPEPEPRRGNEGRGSPPPYELAAEPKVEPLGFDIPAQAGPDAGWDGVYLTWDLDENKSVTRI</sequence>
<gene>
    <name evidence="2" type="ORF">N658DRAFT_510033</name>
</gene>
<reference evidence="2" key="2">
    <citation type="submission" date="2023-05" db="EMBL/GenBank/DDBJ databases">
        <authorList>
            <consortium name="Lawrence Berkeley National Laboratory"/>
            <person name="Steindorff A."/>
            <person name="Hensen N."/>
            <person name="Bonometti L."/>
            <person name="Westerberg I."/>
            <person name="Brannstrom I.O."/>
            <person name="Guillou S."/>
            <person name="Cros-Aarteil S."/>
            <person name="Calhoun S."/>
            <person name="Haridas S."/>
            <person name="Kuo A."/>
            <person name="Mondo S."/>
            <person name="Pangilinan J."/>
            <person name="Riley R."/>
            <person name="Labutti K."/>
            <person name="Andreopoulos B."/>
            <person name="Lipzen A."/>
            <person name="Chen C."/>
            <person name="Yanf M."/>
            <person name="Daum C."/>
            <person name="Ng V."/>
            <person name="Clum A."/>
            <person name="Ohm R."/>
            <person name="Martin F."/>
            <person name="Silar P."/>
            <person name="Natvig D."/>
            <person name="Lalanne C."/>
            <person name="Gautier V."/>
            <person name="Ament-Velasquez S.L."/>
            <person name="Kruys A."/>
            <person name="Hutchinson M.I."/>
            <person name="Powell A.J."/>
            <person name="Barry K."/>
            <person name="Miller A.N."/>
            <person name="Grigoriev I.V."/>
            <person name="Debuchy R."/>
            <person name="Gladieux P."/>
            <person name="Thoren M.H."/>
            <person name="Johannesson H."/>
        </authorList>
    </citation>
    <scope>NUCLEOTIDE SEQUENCE</scope>
    <source>
        <strain evidence="2">CBS 757.83</strain>
    </source>
</reference>
<comment type="caution">
    <text evidence="2">The sequence shown here is derived from an EMBL/GenBank/DDBJ whole genome shotgun (WGS) entry which is preliminary data.</text>
</comment>
<name>A0AAN6SYV3_9PEZI</name>
<feature type="compositionally biased region" description="Basic and acidic residues" evidence="1">
    <location>
        <begin position="351"/>
        <end position="360"/>
    </location>
</feature>
<feature type="compositionally biased region" description="Basic and acidic residues" evidence="1">
    <location>
        <begin position="283"/>
        <end position="303"/>
    </location>
</feature>
<protein>
    <submittedName>
        <fullName evidence="2">Uncharacterized protein</fullName>
    </submittedName>
</protein>
<dbReference type="Proteomes" id="UP001305647">
    <property type="component" value="Unassembled WGS sequence"/>
</dbReference>
<feature type="region of interest" description="Disordered" evidence="1">
    <location>
        <begin position="234"/>
        <end position="317"/>
    </location>
</feature>
<evidence type="ECO:0000313" key="3">
    <source>
        <dbReference type="Proteomes" id="UP001305647"/>
    </source>
</evidence>
<dbReference type="AlphaFoldDB" id="A0AAN6SYV3"/>
<proteinExistence type="predicted"/>
<organism evidence="2 3">
    <name type="scientific">Parathielavia hyrcaniae</name>
    <dbReference type="NCBI Taxonomy" id="113614"/>
    <lineage>
        <taxon>Eukaryota</taxon>
        <taxon>Fungi</taxon>
        <taxon>Dikarya</taxon>
        <taxon>Ascomycota</taxon>
        <taxon>Pezizomycotina</taxon>
        <taxon>Sordariomycetes</taxon>
        <taxon>Sordariomycetidae</taxon>
        <taxon>Sordariales</taxon>
        <taxon>Chaetomiaceae</taxon>
        <taxon>Parathielavia</taxon>
    </lineage>
</organism>
<dbReference type="EMBL" id="MU863666">
    <property type="protein sequence ID" value="KAK4097887.1"/>
    <property type="molecule type" value="Genomic_DNA"/>
</dbReference>
<reference evidence="2" key="1">
    <citation type="journal article" date="2023" name="Mol. Phylogenet. Evol.">
        <title>Genome-scale phylogeny and comparative genomics of the fungal order Sordariales.</title>
        <authorList>
            <person name="Hensen N."/>
            <person name="Bonometti L."/>
            <person name="Westerberg I."/>
            <person name="Brannstrom I.O."/>
            <person name="Guillou S."/>
            <person name="Cros-Aarteil S."/>
            <person name="Calhoun S."/>
            <person name="Haridas S."/>
            <person name="Kuo A."/>
            <person name="Mondo S."/>
            <person name="Pangilinan J."/>
            <person name="Riley R."/>
            <person name="LaButti K."/>
            <person name="Andreopoulos B."/>
            <person name="Lipzen A."/>
            <person name="Chen C."/>
            <person name="Yan M."/>
            <person name="Daum C."/>
            <person name="Ng V."/>
            <person name="Clum A."/>
            <person name="Steindorff A."/>
            <person name="Ohm R.A."/>
            <person name="Martin F."/>
            <person name="Silar P."/>
            <person name="Natvig D.O."/>
            <person name="Lalanne C."/>
            <person name="Gautier V."/>
            <person name="Ament-Velasquez S.L."/>
            <person name="Kruys A."/>
            <person name="Hutchinson M.I."/>
            <person name="Powell A.J."/>
            <person name="Barry K."/>
            <person name="Miller A.N."/>
            <person name="Grigoriev I.V."/>
            <person name="Debuchy R."/>
            <person name="Gladieux P."/>
            <person name="Hiltunen Thoren M."/>
            <person name="Johannesson H."/>
        </authorList>
    </citation>
    <scope>NUCLEOTIDE SEQUENCE</scope>
    <source>
        <strain evidence="2">CBS 757.83</strain>
    </source>
</reference>
<evidence type="ECO:0000256" key="1">
    <source>
        <dbReference type="SAM" id="MobiDB-lite"/>
    </source>
</evidence>
<evidence type="ECO:0000313" key="2">
    <source>
        <dbReference type="EMBL" id="KAK4097887.1"/>
    </source>
</evidence>
<accession>A0AAN6SYV3</accession>